<dbReference type="HAMAP" id="MF_01510">
    <property type="entry name" value="GMP_synthase_A"/>
    <property type="match status" value="1"/>
</dbReference>
<dbReference type="InterPro" id="IPR004739">
    <property type="entry name" value="GMP_synth_GATase"/>
</dbReference>
<reference evidence="10 11" key="1">
    <citation type="journal article" date="2015" name="Int. J. Syst. Evol. Microbiol.">
        <title>M ethanocaldococcus bathoardescens sp. nov., a hyperthermophilic methanogen isolated from a volcanically active deep-sea hydrothermal vent.</title>
        <authorList>
            <person name="Stewart L.C."/>
            <person name="Jung J.H."/>
            <person name="Kim Y.T."/>
            <person name="Kwon S.W."/>
            <person name="Park C.S."/>
            <person name="Holden J.F."/>
        </authorList>
    </citation>
    <scope>NUCLEOTIDE SEQUENCE [LARGE SCALE GENOMIC DNA]</scope>
    <source>
        <strain evidence="10 11">JH146</strain>
    </source>
</reference>
<dbReference type="Gene3D" id="3.40.50.880">
    <property type="match status" value="1"/>
</dbReference>
<evidence type="ECO:0000313" key="11">
    <source>
        <dbReference type="Proteomes" id="UP000028781"/>
    </source>
</evidence>
<dbReference type="SUPFAM" id="SSF52317">
    <property type="entry name" value="Class I glutamine amidotransferase-like"/>
    <property type="match status" value="1"/>
</dbReference>
<dbReference type="CDD" id="cd01742">
    <property type="entry name" value="GATase1_GMP_Synthase"/>
    <property type="match status" value="1"/>
</dbReference>
<dbReference type="FunFam" id="3.40.50.880:FF:000047">
    <property type="entry name" value="GMP synthase [glutamine-hydrolyzing] subunit A"/>
    <property type="match status" value="1"/>
</dbReference>
<gene>
    <name evidence="8" type="primary">guaAA</name>
    <name evidence="10" type="ORF">JH146_0300</name>
</gene>
<feature type="active site" evidence="8">
    <location>
        <position position="163"/>
    </location>
</feature>
<dbReference type="AlphaFoldDB" id="A0A076LAE3"/>
<feature type="domain" description="Glutamine amidotransferase" evidence="9">
    <location>
        <begin position="4"/>
        <end position="180"/>
    </location>
</feature>
<protein>
    <recommendedName>
        <fullName evidence="8">GMP synthase [glutamine-hydrolyzing] subunit A</fullName>
        <ecNumber evidence="8">6.3.5.2</ecNumber>
    </recommendedName>
    <alternativeName>
        <fullName evidence="8">Glutamine amidotransferase</fullName>
    </alternativeName>
</protein>
<comment type="pathway">
    <text evidence="8">Purine metabolism; GMP biosynthesis; GMP from XMP (L-Gln route): step 1/1.</text>
</comment>
<dbReference type="GO" id="GO:0005524">
    <property type="term" value="F:ATP binding"/>
    <property type="evidence" value="ECO:0007669"/>
    <property type="project" value="UniProtKB-KW"/>
</dbReference>
<dbReference type="OrthoDB" id="10772at2157"/>
<keyword evidence="6 8" id="KW-0067">ATP-binding</keyword>
<dbReference type="InterPro" id="IPR029062">
    <property type="entry name" value="Class_I_gatase-like"/>
</dbReference>
<keyword evidence="5 8" id="KW-0658">Purine biosynthesis</keyword>
<dbReference type="KEGG" id="mjh:JH146_0300"/>
<dbReference type="Pfam" id="PF00117">
    <property type="entry name" value="GATase"/>
    <property type="match status" value="1"/>
</dbReference>
<dbReference type="UniPathway" id="UPA00189">
    <property type="reaction ID" value="UER00296"/>
</dbReference>
<proteinExistence type="inferred from homology"/>
<dbReference type="STRING" id="1301915.JH146_0300"/>
<comment type="subunit">
    <text evidence="8">Heterodimer composed of a glutamine amidotransferase subunit (A) and a GMP-binding subunit (B).</text>
</comment>
<keyword evidence="4 8" id="KW-0332">GMP biosynthesis</keyword>
<evidence type="ECO:0000256" key="7">
    <source>
        <dbReference type="ARBA" id="ARBA00022962"/>
    </source>
</evidence>
<dbReference type="RefSeq" id="WP_048201349.1">
    <property type="nucleotide sequence ID" value="NZ_CP009149.1"/>
</dbReference>
<feature type="active site" description="Nucleophile" evidence="8">
    <location>
        <position position="76"/>
    </location>
</feature>
<keyword evidence="11" id="KW-1185">Reference proteome</keyword>
<comment type="function">
    <text evidence="1 8">Catalyzes the synthesis of GMP from XMP.</text>
</comment>
<dbReference type="PRINTS" id="PR00096">
    <property type="entry name" value="GATASE"/>
</dbReference>
<dbReference type="Proteomes" id="UP000028781">
    <property type="component" value="Chromosome"/>
</dbReference>
<organism evidence="10 11">
    <name type="scientific">Methanocaldococcus bathoardescens</name>
    <dbReference type="NCBI Taxonomy" id="1301915"/>
    <lineage>
        <taxon>Archaea</taxon>
        <taxon>Methanobacteriati</taxon>
        <taxon>Methanobacteriota</taxon>
        <taxon>Methanomada group</taxon>
        <taxon>Methanococci</taxon>
        <taxon>Methanococcales</taxon>
        <taxon>Methanocaldococcaceae</taxon>
        <taxon>Methanocaldococcus</taxon>
    </lineage>
</organism>
<evidence type="ECO:0000256" key="3">
    <source>
        <dbReference type="ARBA" id="ARBA00022741"/>
    </source>
</evidence>
<keyword evidence="2 8" id="KW-0436">Ligase</keyword>
<evidence type="ECO:0000256" key="1">
    <source>
        <dbReference type="ARBA" id="ARBA00002332"/>
    </source>
</evidence>
<accession>A0A076LAE3</accession>
<keyword evidence="7 8" id="KW-0315">Glutamine amidotransferase</keyword>
<evidence type="ECO:0000256" key="8">
    <source>
        <dbReference type="HAMAP-Rule" id="MF_01510"/>
    </source>
</evidence>
<feature type="active site" evidence="8">
    <location>
        <position position="165"/>
    </location>
</feature>
<dbReference type="GeneID" id="24890893"/>
<name>A0A076LAE3_9EURY</name>
<dbReference type="EMBL" id="CP009149">
    <property type="protein sequence ID" value="AIJ05151.1"/>
    <property type="molecule type" value="Genomic_DNA"/>
</dbReference>
<evidence type="ECO:0000256" key="6">
    <source>
        <dbReference type="ARBA" id="ARBA00022840"/>
    </source>
</evidence>
<evidence type="ECO:0000256" key="2">
    <source>
        <dbReference type="ARBA" id="ARBA00022598"/>
    </source>
</evidence>
<dbReference type="GO" id="GO:0005829">
    <property type="term" value="C:cytosol"/>
    <property type="evidence" value="ECO:0007669"/>
    <property type="project" value="TreeGrafter"/>
</dbReference>
<evidence type="ECO:0000256" key="5">
    <source>
        <dbReference type="ARBA" id="ARBA00022755"/>
    </source>
</evidence>
<dbReference type="PANTHER" id="PTHR11922:SF2">
    <property type="entry name" value="GMP SYNTHASE [GLUTAMINE-HYDROLYZING]"/>
    <property type="match status" value="1"/>
</dbReference>
<dbReference type="InterPro" id="IPR017926">
    <property type="entry name" value="GATASE"/>
</dbReference>
<dbReference type="HOGENOM" id="CLU_014340_1_4_2"/>
<dbReference type="NCBIfam" id="TIGR00888">
    <property type="entry name" value="guaA_Nterm"/>
    <property type="match status" value="1"/>
</dbReference>
<dbReference type="GO" id="GO:0003921">
    <property type="term" value="F:GMP synthase activity"/>
    <property type="evidence" value="ECO:0007669"/>
    <property type="project" value="TreeGrafter"/>
</dbReference>
<sequence>MIIILDNGGQYVHRIHRSLKYIGVASKIVPNTTPLEEIESNEDVKGIILSGGPDIEKAKSCIDVALNAKLPILGICLGHQLIALAYGGEVGRAEAEEYALTKVYVDKENDLFKNVPKEFNAWASHKDEVKKVPEGFEILAHSDICKVEAMKHKTKPIYGVQFHPEVAHTEYGSEILKNFCKVCGYKFEE</sequence>
<comment type="catalytic activity">
    <reaction evidence="8">
        <text>XMP + L-glutamine + ATP + H2O = GMP + L-glutamate + AMP + diphosphate + 2 H(+)</text>
        <dbReference type="Rhea" id="RHEA:11680"/>
        <dbReference type="ChEBI" id="CHEBI:15377"/>
        <dbReference type="ChEBI" id="CHEBI:15378"/>
        <dbReference type="ChEBI" id="CHEBI:29985"/>
        <dbReference type="ChEBI" id="CHEBI:30616"/>
        <dbReference type="ChEBI" id="CHEBI:33019"/>
        <dbReference type="ChEBI" id="CHEBI:57464"/>
        <dbReference type="ChEBI" id="CHEBI:58115"/>
        <dbReference type="ChEBI" id="CHEBI:58359"/>
        <dbReference type="ChEBI" id="CHEBI:456215"/>
        <dbReference type="EC" id="6.3.5.2"/>
    </reaction>
</comment>
<dbReference type="InterPro" id="IPR023686">
    <property type="entry name" value="GMP_synthase_A"/>
</dbReference>
<dbReference type="PRINTS" id="PR00097">
    <property type="entry name" value="ANTSNTHASEII"/>
</dbReference>
<dbReference type="NCBIfam" id="NF001975">
    <property type="entry name" value="PRK00758.1"/>
    <property type="match status" value="1"/>
</dbReference>
<keyword evidence="3 8" id="KW-0547">Nucleotide-binding</keyword>
<dbReference type="PROSITE" id="PS51273">
    <property type="entry name" value="GATASE_TYPE_1"/>
    <property type="match status" value="1"/>
</dbReference>
<evidence type="ECO:0000256" key="4">
    <source>
        <dbReference type="ARBA" id="ARBA00022749"/>
    </source>
</evidence>
<dbReference type="EC" id="6.3.5.2" evidence="8"/>
<evidence type="ECO:0000313" key="10">
    <source>
        <dbReference type="EMBL" id="AIJ05151.1"/>
    </source>
</evidence>
<evidence type="ECO:0000259" key="9">
    <source>
        <dbReference type="Pfam" id="PF00117"/>
    </source>
</evidence>
<dbReference type="PANTHER" id="PTHR11922">
    <property type="entry name" value="GMP SYNTHASE-RELATED"/>
    <property type="match status" value="1"/>
</dbReference>